<protein>
    <submittedName>
        <fullName evidence="1">Uncharacterized protein</fullName>
    </submittedName>
</protein>
<dbReference type="KEGG" id="ahm:TL08_24195"/>
<keyword evidence="2" id="KW-1185">Reference proteome</keyword>
<accession>A0AAC9HU26</accession>
<dbReference type="AlphaFoldDB" id="A0AAC9HU26"/>
<organism evidence="1 2">
    <name type="scientific">Actinoalloteichus hymeniacidonis</name>
    <dbReference type="NCBI Taxonomy" id="340345"/>
    <lineage>
        <taxon>Bacteria</taxon>
        <taxon>Bacillati</taxon>
        <taxon>Actinomycetota</taxon>
        <taxon>Actinomycetes</taxon>
        <taxon>Pseudonocardiales</taxon>
        <taxon>Pseudonocardiaceae</taxon>
        <taxon>Actinoalloteichus</taxon>
    </lineage>
</organism>
<evidence type="ECO:0000313" key="2">
    <source>
        <dbReference type="Proteomes" id="UP000095210"/>
    </source>
</evidence>
<dbReference type="Proteomes" id="UP000095210">
    <property type="component" value="Chromosome"/>
</dbReference>
<sequence>MIGPWFVRSVDDGDTHRAHSEYWTPDGRAHIRPLCAPAVLFTALNRQPVAVPYYDEHRCPTCLTARRASGRPSHLAVVR</sequence>
<evidence type="ECO:0000313" key="1">
    <source>
        <dbReference type="EMBL" id="AOS65617.1"/>
    </source>
</evidence>
<dbReference type="RefSeq" id="WP_069852302.1">
    <property type="nucleotide sequence ID" value="NZ_CP014859.1"/>
</dbReference>
<gene>
    <name evidence="1" type="ORF">TL08_24195</name>
</gene>
<dbReference type="EMBL" id="CP014859">
    <property type="protein sequence ID" value="AOS65617.1"/>
    <property type="molecule type" value="Genomic_DNA"/>
</dbReference>
<reference evidence="2" key="1">
    <citation type="submission" date="2016-03" db="EMBL/GenBank/DDBJ databases">
        <title>Complete genome sequence of the type strain Actinoalloteichus hymeniacidonis DSM 45092.</title>
        <authorList>
            <person name="Schaffert L."/>
            <person name="Albersmeier A."/>
            <person name="Winkler A."/>
            <person name="Kalinowski J."/>
            <person name="Zotchev S."/>
            <person name="Ruckert C."/>
        </authorList>
    </citation>
    <scope>NUCLEOTIDE SEQUENCE [LARGE SCALE GENOMIC DNA]</scope>
    <source>
        <strain evidence="2">HPA177(T) (DSM 45092(T))</strain>
    </source>
</reference>
<proteinExistence type="predicted"/>
<name>A0AAC9HU26_9PSEU</name>